<evidence type="ECO:0000256" key="4">
    <source>
        <dbReference type="ARBA" id="ARBA00022676"/>
    </source>
</evidence>
<protein>
    <recommendedName>
        <fullName evidence="7">Glycogen synthase</fullName>
        <ecNumber evidence="7">2.4.1.21</ecNumber>
    </recommendedName>
    <alternativeName>
        <fullName evidence="7">Starch [bacterial glycogen] synthase</fullName>
    </alternativeName>
</protein>
<dbReference type="Pfam" id="PF00534">
    <property type="entry name" value="Glycos_transf_1"/>
    <property type="match status" value="1"/>
</dbReference>
<evidence type="ECO:0000259" key="8">
    <source>
        <dbReference type="Pfam" id="PF00534"/>
    </source>
</evidence>
<keyword evidence="5 7" id="KW-0808">Transferase</keyword>
<dbReference type="GO" id="GO:0005978">
    <property type="term" value="P:glycogen biosynthetic process"/>
    <property type="evidence" value="ECO:0007669"/>
    <property type="project" value="UniProtKB-UniRule"/>
</dbReference>
<gene>
    <name evidence="7" type="primary">glgA</name>
    <name evidence="10" type="ORF">KDA10_02995</name>
</gene>
<proteinExistence type="inferred from homology"/>
<name>A0A955IWB8_UNCKA</name>
<comment type="catalytic activity">
    <reaction evidence="1 7">
        <text>[(1-&gt;4)-alpha-D-glucosyl](n) + ADP-alpha-D-glucose = [(1-&gt;4)-alpha-D-glucosyl](n+1) + ADP + H(+)</text>
        <dbReference type="Rhea" id="RHEA:18189"/>
        <dbReference type="Rhea" id="RHEA-COMP:9584"/>
        <dbReference type="Rhea" id="RHEA-COMP:9587"/>
        <dbReference type="ChEBI" id="CHEBI:15378"/>
        <dbReference type="ChEBI" id="CHEBI:15444"/>
        <dbReference type="ChEBI" id="CHEBI:57498"/>
        <dbReference type="ChEBI" id="CHEBI:456216"/>
        <dbReference type="EC" id="2.4.1.21"/>
    </reaction>
</comment>
<dbReference type="Pfam" id="PF08323">
    <property type="entry name" value="Glyco_transf_5"/>
    <property type="match status" value="1"/>
</dbReference>
<evidence type="ECO:0000256" key="2">
    <source>
        <dbReference type="ARBA" id="ARBA00002764"/>
    </source>
</evidence>
<evidence type="ECO:0000256" key="1">
    <source>
        <dbReference type="ARBA" id="ARBA00001478"/>
    </source>
</evidence>
<dbReference type="GO" id="GO:0009011">
    <property type="term" value="F:alpha-1,4-glucan glucosyltransferase (ADP-glucose donor) activity"/>
    <property type="evidence" value="ECO:0007669"/>
    <property type="project" value="UniProtKB-UniRule"/>
</dbReference>
<comment type="function">
    <text evidence="2 7">Synthesizes alpha-1,4-glucan chains using ADP-glucose.</text>
</comment>
<feature type="domain" description="Glycosyl transferase family 1" evidence="8">
    <location>
        <begin position="272"/>
        <end position="423"/>
    </location>
</feature>
<dbReference type="Gene3D" id="3.40.50.2000">
    <property type="entry name" value="Glycogen Phosphorylase B"/>
    <property type="match status" value="2"/>
</dbReference>
<dbReference type="Proteomes" id="UP000714817">
    <property type="component" value="Unassembled WGS sequence"/>
</dbReference>
<dbReference type="SUPFAM" id="SSF53756">
    <property type="entry name" value="UDP-Glycosyltransferase/glycogen phosphorylase"/>
    <property type="match status" value="1"/>
</dbReference>
<dbReference type="InterPro" id="IPR001296">
    <property type="entry name" value="Glyco_trans_1"/>
</dbReference>
<dbReference type="PANTHER" id="PTHR45825">
    <property type="entry name" value="GRANULE-BOUND STARCH SYNTHASE 1, CHLOROPLASTIC/AMYLOPLASTIC"/>
    <property type="match status" value="1"/>
</dbReference>
<dbReference type="EC" id="2.4.1.21" evidence="7"/>
<dbReference type="InterPro" id="IPR013534">
    <property type="entry name" value="Starch_synth_cat_dom"/>
</dbReference>
<keyword evidence="4 7" id="KW-0328">Glycosyltransferase</keyword>
<evidence type="ECO:0000256" key="3">
    <source>
        <dbReference type="ARBA" id="ARBA00010281"/>
    </source>
</evidence>
<comment type="caution">
    <text evidence="10">The sequence shown here is derived from an EMBL/GenBank/DDBJ whole genome shotgun (WGS) entry which is preliminary data.</text>
</comment>
<sequence>MKVLFVTSEVAPIRKFGGLGDFSASLPKALSGLGVAVDIIFPYYAENKLENYVVTKLIELQVPYNNKSHTIPFYCIKLNSDLRVLMPKITHSNLPVDNYSDVEFFSFFNRCVVEYIKSQYNTYNVVHCNDWHAGFVTHILEQELGHDRPKTLLTIHNFGYQGVFDPVIVMEMGLTPGEHPLVDWDISDGDVNMLLQGIGSSDFVNTVSPSYASELMEQQEVADSPQIIQVLLGRKDRFKGILNGIDYTQLPRSFSAQDFKKHKSETKRMLQEKFKLDLKEQAPLFSFISRLDPGQKGLDILFESVKTIDAIEGQFILLGTGDKAWEKKFSDILSHNMSVNITFDVELANAIYSASDFFFVPSKYEPCGLTQMMAMWYGALPIVHNVGGLKDTVVDGKNGFVFDDYSSKALSEAIIRASEVYKNRPVLDEMIKSAMLADFSWKISALEYKRLYEDLVRGTI</sequence>
<dbReference type="HAMAP" id="MF_00484">
    <property type="entry name" value="Glycogen_synth"/>
    <property type="match status" value="1"/>
</dbReference>
<evidence type="ECO:0000313" key="11">
    <source>
        <dbReference type="Proteomes" id="UP000714817"/>
    </source>
</evidence>
<dbReference type="EMBL" id="JAGQNY010000010">
    <property type="protein sequence ID" value="MCA9302296.1"/>
    <property type="molecule type" value="Genomic_DNA"/>
</dbReference>
<evidence type="ECO:0000259" key="9">
    <source>
        <dbReference type="Pfam" id="PF08323"/>
    </source>
</evidence>
<dbReference type="InterPro" id="IPR011835">
    <property type="entry name" value="GS/SS"/>
</dbReference>
<evidence type="ECO:0000256" key="5">
    <source>
        <dbReference type="ARBA" id="ARBA00022679"/>
    </source>
</evidence>
<reference evidence="10" key="2">
    <citation type="journal article" date="2021" name="Microbiome">
        <title>Successional dynamics and alternative stable states in a saline activated sludge microbial community over 9 years.</title>
        <authorList>
            <person name="Wang Y."/>
            <person name="Ye J."/>
            <person name="Ju F."/>
            <person name="Liu L."/>
            <person name="Boyd J.A."/>
            <person name="Deng Y."/>
            <person name="Parks D.H."/>
            <person name="Jiang X."/>
            <person name="Yin X."/>
            <person name="Woodcroft B.J."/>
            <person name="Tyson G.W."/>
            <person name="Hugenholtz P."/>
            <person name="Polz M.F."/>
            <person name="Zhang T."/>
        </authorList>
    </citation>
    <scope>NUCLEOTIDE SEQUENCE</scope>
    <source>
        <strain evidence="10">HKST-UBA80</strain>
    </source>
</reference>
<dbReference type="PANTHER" id="PTHR45825:SF11">
    <property type="entry name" value="ALPHA AMYLASE DOMAIN-CONTAINING PROTEIN"/>
    <property type="match status" value="1"/>
</dbReference>
<organism evidence="10 11">
    <name type="scientific">candidate division WWE3 bacterium</name>
    <dbReference type="NCBI Taxonomy" id="2053526"/>
    <lineage>
        <taxon>Bacteria</taxon>
        <taxon>Katanobacteria</taxon>
    </lineage>
</organism>
<reference evidence="10" key="1">
    <citation type="submission" date="2020-04" db="EMBL/GenBank/DDBJ databases">
        <authorList>
            <person name="Zhang T."/>
        </authorList>
    </citation>
    <scope>NUCLEOTIDE SEQUENCE</scope>
    <source>
        <strain evidence="10">HKST-UBA80</strain>
    </source>
</reference>
<dbReference type="NCBIfam" id="TIGR02095">
    <property type="entry name" value="glgA"/>
    <property type="match status" value="1"/>
</dbReference>
<evidence type="ECO:0000256" key="7">
    <source>
        <dbReference type="HAMAP-Rule" id="MF_00484"/>
    </source>
</evidence>
<comment type="pathway">
    <text evidence="7">Glycan biosynthesis; glycogen biosynthesis.</text>
</comment>
<dbReference type="AlphaFoldDB" id="A0A955IWB8"/>
<accession>A0A955IWB8</accession>
<evidence type="ECO:0000313" key="10">
    <source>
        <dbReference type="EMBL" id="MCA9302296.1"/>
    </source>
</evidence>
<evidence type="ECO:0000256" key="6">
    <source>
        <dbReference type="ARBA" id="ARBA00023056"/>
    </source>
</evidence>
<dbReference type="CDD" id="cd03791">
    <property type="entry name" value="GT5_Glycogen_synthase_DULL1-like"/>
    <property type="match status" value="1"/>
</dbReference>
<feature type="binding site" evidence="7">
    <location>
        <position position="15"/>
    </location>
    <ligand>
        <name>ADP-alpha-D-glucose</name>
        <dbReference type="ChEBI" id="CHEBI:57498"/>
    </ligand>
</feature>
<feature type="domain" description="Starch synthase catalytic" evidence="9">
    <location>
        <begin position="2"/>
        <end position="219"/>
    </location>
</feature>
<keyword evidence="6 7" id="KW-0320">Glycogen biosynthesis</keyword>
<dbReference type="GO" id="GO:0004373">
    <property type="term" value="F:alpha-1,4-glucan glucosyltransferase (UDP-glucose donor) activity"/>
    <property type="evidence" value="ECO:0007669"/>
    <property type="project" value="InterPro"/>
</dbReference>
<comment type="similarity">
    <text evidence="3 7">Belongs to the glycosyltransferase 1 family. Bacterial/plant glycogen synthase subfamily.</text>
</comment>